<keyword evidence="3" id="KW-0966">Cell projection</keyword>
<comment type="similarity">
    <text evidence="1">Belongs to the FlgA family.</text>
</comment>
<dbReference type="Gene3D" id="2.30.30.760">
    <property type="match status" value="1"/>
</dbReference>
<dbReference type="PANTHER" id="PTHR36307">
    <property type="entry name" value="FLAGELLA BASAL BODY P-RING FORMATION PROTEIN FLGA"/>
    <property type="match status" value="1"/>
</dbReference>
<evidence type="ECO:0000313" key="3">
    <source>
        <dbReference type="EMBL" id="TSA86913.1"/>
    </source>
</evidence>
<sequence length="222" mass="24974">MFKKFFAFLYLVTILGAQENPLEAIKQEISQAYSQFYHNYTFSVRGVEAQIAGGNIADLTNPEPVINWRNQQFLRKDGLVSVGQRGHQVWIKYQVLADIQVYKSKTMLKKDQNLDATNTYAKSVPFEYFNALPIDRSYIGNASARSFLGANTTLSVDKVGPRILIYKHEIFSATLKEGPISLETSLQALENGVLNQVIQALNIRSKRVVQVKITGLLKGEVL</sequence>
<dbReference type="InterPro" id="IPR039246">
    <property type="entry name" value="Flagellar_FlgA"/>
</dbReference>
<evidence type="ECO:0000313" key="4">
    <source>
        <dbReference type="Proteomes" id="UP000319322"/>
    </source>
</evidence>
<dbReference type="GO" id="GO:0044780">
    <property type="term" value="P:bacterial-type flagellum assembly"/>
    <property type="evidence" value="ECO:0007669"/>
    <property type="project" value="InterPro"/>
</dbReference>
<evidence type="ECO:0000259" key="2">
    <source>
        <dbReference type="Pfam" id="PF13144"/>
    </source>
</evidence>
<feature type="domain" description="Flagella basal body P-ring formation protein FlgA SAF" evidence="2">
    <location>
        <begin position="100"/>
        <end position="218"/>
    </location>
</feature>
<evidence type="ECO:0000256" key="1">
    <source>
        <dbReference type="RuleBase" id="RU362063"/>
    </source>
</evidence>
<comment type="caution">
    <text evidence="3">The sequence shown here is derived from an EMBL/GenBank/DDBJ whole genome shotgun (WGS) entry which is preliminary data.</text>
</comment>
<keyword evidence="1" id="KW-1005">Bacterial flagellum biogenesis</keyword>
<organism evidence="3 4">
    <name type="scientific">Helicobacter mehlei</name>
    <dbReference type="NCBI Taxonomy" id="2316080"/>
    <lineage>
        <taxon>Bacteria</taxon>
        <taxon>Pseudomonadati</taxon>
        <taxon>Campylobacterota</taxon>
        <taxon>Epsilonproteobacteria</taxon>
        <taxon>Campylobacterales</taxon>
        <taxon>Helicobacteraceae</taxon>
        <taxon>Helicobacter</taxon>
    </lineage>
</organism>
<protein>
    <recommendedName>
        <fullName evidence="1">Flagella basal body P-ring formation protein FlgA</fullName>
    </recommendedName>
</protein>
<accession>A0A553V358</accession>
<reference evidence="3 4" key="3">
    <citation type="submission" date="2019-07" db="EMBL/GenBank/DDBJ databases">
        <authorList>
            <person name="Papic B."/>
        </authorList>
    </citation>
    <scope>NUCLEOTIDE SEQUENCE [LARGE SCALE GENOMIC DNA]</scope>
    <source>
        <strain evidence="3 4">L8b</strain>
    </source>
</reference>
<dbReference type="AlphaFoldDB" id="A0A553V358"/>
<dbReference type="Pfam" id="PF13144">
    <property type="entry name" value="ChapFlgA"/>
    <property type="match status" value="1"/>
</dbReference>
<dbReference type="NCBIfam" id="TIGR03170">
    <property type="entry name" value="flgA_cterm"/>
    <property type="match status" value="1"/>
</dbReference>
<reference evidence="3 4" key="2">
    <citation type="submission" date="2019-07" db="EMBL/GenBank/DDBJ databases">
        <title>Helicobacter labacensis sp. nov., Helicobacter mehlei sp. nov. and Helicobacter vulpis sp. nov., isolated from gastric mucosa of red fox (Vulpis vulpis).</title>
        <authorList>
            <person name="Kusar D."/>
            <person name="Gruntar I."/>
            <person name="Pate M."/>
            <person name="Zajc U."/>
            <person name="Ocepek M."/>
        </authorList>
    </citation>
    <scope>NUCLEOTIDE SEQUENCE [LARGE SCALE GENOMIC DNA]</scope>
    <source>
        <strain evidence="3 4">L8b</strain>
    </source>
</reference>
<dbReference type="GO" id="GO:0042597">
    <property type="term" value="C:periplasmic space"/>
    <property type="evidence" value="ECO:0007669"/>
    <property type="project" value="UniProtKB-SubCell"/>
</dbReference>
<dbReference type="PANTHER" id="PTHR36307:SF1">
    <property type="entry name" value="FLAGELLA BASAL BODY P-RING FORMATION PROTEIN FLGA"/>
    <property type="match status" value="1"/>
</dbReference>
<dbReference type="InterPro" id="IPR017585">
    <property type="entry name" value="SAF_FlgA"/>
</dbReference>
<dbReference type="RefSeq" id="WP_143928317.1">
    <property type="nucleotide sequence ID" value="NZ_VKGC01000001.1"/>
</dbReference>
<name>A0A553V358_9HELI</name>
<comment type="subcellular location">
    <subcellularLocation>
        <location evidence="1">Periplasm</location>
    </subcellularLocation>
</comment>
<dbReference type="EMBL" id="VKGC01000001">
    <property type="protein sequence ID" value="TSA86913.1"/>
    <property type="molecule type" value="Genomic_DNA"/>
</dbReference>
<keyword evidence="3" id="KW-0969">Cilium</keyword>
<comment type="function">
    <text evidence="1">Involved in the assembly process of the P-ring formation. It may associate with FlgF on the rod constituting a structure essential for the P-ring assembly or may act as a modulator protein for the P-ring assembly.</text>
</comment>
<keyword evidence="3" id="KW-0282">Flagellum</keyword>
<gene>
    <name evidence="3" type="primary">flgA</name>
    <name evidence="3" type="ORF">FNE76_00095</name>
</gene>
<keyword evidence="1" id="KW-0574">Periplasm</keyword>
<keyword evidence="4" id="KW-1185">Reference proteome</keyword>
<proteinExistence type="inferred from homology"/>
<dbReference type="Proteomes" id="UP000319322">
    <property type="component" value="Unassembled WGS sequence"/>
</dbReference>
<reference evidence="4" key="1">
    <citation type="submission" date="2019-07" db="EMBL/GenBank/DDBJ databases">
        <title>Helicobacter labacensis sp. nov., Helicobacter mehlei sp. nov. and Helicobacter vulpis sp. nov., isolated from gastric mucosa of red fox (Vulpis vulpis).</title>
        <authorList>
            <person name="Papic B."/>
        </authorList>
    </citation>
    <scope>NUCLEOTIDE SEQUENCE [LARGE SCALE GENOMIC DNA]</scope>
    <source>
        <strain evidence="4">L8b</strain>
    </source>
</reference>